<comment type="caution">
    <text evidence="2">The sequence shown here is derived from an EMBL/GenBank/DDBJ whole genome shotgun (WGS) entry which is preliminary data.</text>
</comment>
<organism evidence="2 3">
    <name type="scientific">Nemorincola caseinilytica</name>
    <dbReference type="NCBI Taxonomy" id="2054315"/>
    <lineage>
        <taxon>Bacteria</taxon>
        <taxon>Pseudomonadati</taxon>
        <taxon>Bacteroidota</taxon>
        <taxon>Chitinophagia</taxon>
        <taxon>Chitinophagales</taxon>
        <taxon>Chitinophagaceae</taxon>
        <taxon>Nemorincola</taxon>
    </lineage>
</organism>
<evidence type="ECO:0000313" key="2">
    <source>
        <dbReference type="EMBL" id="GAA4466782.1"/>
    </source>
</evidence>
<dbReference type="Proteomes" id="UP001500067">
    <property type="component" value="Unassembled WGS sequence"/>
</dbReference>
<feature type="signal peptide" evidence="1">
    <location>
        <begin position="1"/>
        <end position="20"/>
    </location>
</feature>
<sequence length="345" mass="36818">MRSVYSILILAAIALIGTQACQKTKNTNNTGVLSDASSSMPASAPPSYGGNGSGLNKLFRELRYRPETKCITAGKLQTITFGKGTRLTFYPNSFKDGAGRTITSGTVCLEVIEMPKPGDMIANRATTISAGNTILTSGGQVHIKATKGGETVYARKYGIAFKQAASSMQPMALYYGNTNNTDSLVIWGGSSSVTGAFEPGTTDTLPPPPGDTTGGYGLGFWYQFDSCTDFNWINCDYFYATTAAKTQVKVIVADTGANGSNTQVFMAIPAINAALPLYYQSGAPLTYKTADIPEGLTASVVVIMKKNMQYYYSETLAFLITTQFNIVAYPMPQTIGYIQGRLAAL</sequence>
<evidence type="ECO:0000256" key="1">
    <source>
        <dbReference type="SAM" id="SignalP"/>
    </source>
</evidence>
<evidence type="ECO:0000313" key="3">
    <source>
        <dbReference type="Proteomes" id="UP001500067"/>
    </source>
</evidence>
<protein>
    <submittedName>
        <fullName evidence="2">Uncharacterized protein</fullName>
    </submittedName>
</protein>
<keyword evidence="3" id="KW-1185">Reference proteome</keyword>
<feature type="chain" id="PRO_5047479521" evidence="1">
    <location>
        <begin position="21"/>
        <end position="345"/>
    </location>
</feature>
<keyword evidence="1" id="KW-0732">Signal</keyword>
<name>A0ABP8NGC5_9BACT</name>
<dbReference type="PROSITE" id="PS51257">
    <property type="entry name" value="PROKAR_LIPOPROTEIN"/>
    <property type="match status" value="1"/>
</dbReference>
<reference evidence="3" key="1">
    <citation type="journal article" date="2019" name="Int. J. Syst. Evol. Microbiol.">
        <title>The Global Catalogue of Microorganisms (GCM) 10K type strain sequencing project: providing services to taxonomists for standard genome sequencing and annotation.</title>
        <authorList>
            <consortium name="The Broad Institute Genomics Platform"/>
            <consortium name="The Broad Institute Genome Sequencing Center for Infectious Disease"/>
            <person name="Wu L."/>
            <person name="Ma J."/>
        </authorList>
    </citation>
    <scope>NUCLEOTIDE SEQUENCE [LARGE SCALE GENOMIC DNA]</scope>
    <source>
        <strain evidence="3">JCM 32105</strain>
    </source>
</reference>
<dbReference type="RefSeq" id="WP_345082894.1">
    <property type="nucleotide sequence ID" value="NZ_BAABFA010000014.1"/>
</dbReference>
<gene>
    <name evidence="2" type="ORF">GCM10023093_21420</name>
</gene>
<proteinExistence type="predicted"/>
<dbReference type="EMBL" id="BAABFA010000014">
    <property type="protein sequence ID" value="GAA4466782.1"/>
    <property type="molecule type" value="Genomic_DNA"/>
</dbReference>
<accession>A0ABP8NGC5</accession>